<evidence type="ECO:0000256" key="8">
    <source>
        <dbReference type="ARBA" id="ARBA00022679"/>
    </source>
</evidence>
<evidence type="ECO:0000256" key="6">
    <source>
        <dbReference type="ARBA" id="ARBA00022603"/>
    </source>
</evidence>
<name>A0ABP7C3C6_9MICC</name>
<feature type="region of interest" description="Disordered" evidence="13">
    <location>
        <begin position="1"/>
        <end position="32"/>
    </location>
</feature>
<evidence type="ECO:0000256" key="2">
    <source>
        <dbReference type="ARBA" id="ARBA00002777"/>
    </source>
</evidence>
<evidence type="ECO:0000256" key="13">
    <source>
        <dbReference type="SAM" id="MobiDB-lite"/>
    </source>
</evidence>
<dbReference type="InterPro" id="IPR002629">
    <property type="entry name" value="Met_Synth_C/arc"/>
</dbReference>
<evidence type="ECO:0000256" key="5">
    <source>
        <dbReference type="ARBA" id="ARBA00012034"/>
    </source>
</evidence>
<keyword evidence="12" id="KW-0486">Methionine biosynthesis</keyword>
<dbReference type="RefSeq" id="WP_345149349.1">
    <property type="nucleotide sequence ID" value="NZ_BAABEO010000008.1"/>
</dbReference>
<feature type="domain" description="Cobalamin-independent methionine synthase MetE C-terminal/archaeal" evidence="14">
    <location>
        <begin position="505"/>
        <end position="827"/>
    </location>
</feature>
<evidence type="ECO:0000313" key="16">
    <source>
        <dbReference type="EMBL" id="GAA3675927.1"/>
    </source>
</evidence>
<comment type="caution">
    <text evidence="16">The sequence shown here is derived from an EMBL/GenBank/DDBJ whole genome shotgun (WGS) entry which is preliminary data.</text>
</comment>
<organism evidence="16 17">
    <name type="scientific">Arthrobacter ginkgonis</name>
    <dbReference type="NCBI Taxonomy" id="1630594"/>
    <lineage>
        <taxon>Bacteria</taxon>
        <taxon>Bacillati</taxon>
        <taxon>Actinomycetota</taxon>
        <taxon>Actinomycetes</taxon>
        <taxon>Micrococcales</taxon>
        <taxon>Micrococcaceae</taxon>
        <taxon>Arthrobacter</taxon>
    </lineage>
</organism>
<accession>A0ABP7C3C6</accession>
<dbReference type="Proteomes" id="UP001500752">
    <property type="component" value="Unassembled WGS sequence"/>
</dbReference>
<keyword evidence="9" id="KW-0479">Metal-binding</keyword>
<dbReference type="Gene3D" id="3.20.20.210">
    <property type="match status" value="2"/>
</dbReference>
<reference evidence="17" key="1">
    <citation type="journal article" date="2019" name="Int. J. Syst. Evol. Microbiol.">
        <title>The Global Catalogue of Microorganisms (GCM) 10K type strain sequencing project: providing services to taxonomists for standard genome sequencing and annotation.</title>
        <authorList>
            <consortium name="The Broad Institute Genomics Platform"/>
            <consortium name="The Broad Institute Genome Sequencing Center for Infectious Disease"/>
            <person name="Wu L."/>
            <person name="Ma J."/>
        </authorList>
    </citation>
    <scope>NUCLEOTIDE SEQUENCE [LARGE SCALE GENOMIC DNA]</scope>
    <source>
        <strain evidence="17">JCM 30742</strain>
    </source>
</reference>
<dbReference type="InterPro" id="IPR038071">
    <property type="entry name" value="UROD/MetE-like_sf"/>
</dbReference>
<dbReference type="Pfam" id="PF08267">
    <property type="entry name" value="Meth_synt_1"/>
    <property type="match status" value="1"/>
</dbReference>
<dbReference type="NCBIfam" id="NF003556">
    <property type="entry name" value="PRK05222.1"/>
    <property type="match status" value="1"/>
</dbReference>
<dbReference type="Pfam" id="PF01717">
    <property type="entry name" value="Meth_synt_2"/>
    <property type="match status" value="1"/>
</dbReference>
<dbReference type="PANTHER" id="PTHR30519">
    <property type="entry name" value="5-METHYLTETRAHYDROPTEROYLTRIGLUTAMATE--HOMOCYSTEINE METHYLTRANSFERASE"/>
    <property type="match status" value="1"/>
</dbReference>
<evidence type="ECO:0000256" key="7">
    <source>
        <dbReference type="ARBA" id="ARBA00022605"/>
    </source>
</evidence>
<keyword evidence="6" id="KW-0489">Methyltransferase</keyword>
<evidence type="ECO:0000256" key="4">
    <source>
        <dbReference type="ARBA" id="ARBA00009553"/>
    </source>
</evidence>
<evidence type="ECO:0000256" key="3">
    <source>
        <dbReference type="ARBA" id="ARBA00004681"/>
    </source>
</evidence>
<keyword evidence="7" id="KW-0028">Amino-acid biosynthesis</keyword>
<comment type="pathway">
    <text evidence="3">Amino-acid biosynthesis; L-methionine biosynthesis via de novo pathway; L-methionine from L-homocysteine (MetE route): step 1/1.</text>
</comment>
<keyword evidence="8" id="KW-0808">Transferase</keyword>
<evidence type="ECO:0000259" key="15">
    <source>
        <dbReference type="Pfam" id="PF08267"/>
    </source>
</evidence>
<dbReference type="SUPFAM" id="SSF51726">
    <property type="entry name" value="UROD/MetE-like"/>
    <property type="match status" value="2"/>
</dbReference>
<evidence type="ECO:0000256" key="12">
    <source>
        <dbReference type="ARBA" id="ARBA00023167"/>
    </source>
</evidence>
<feature type="domain" description="Cobalamin-independent methionine synthase MetE N-terminal" evidence="15">
    <location>
        <begin position="44"/>
        <end position="384"/>
    </location>
</feature>
<dbReference type="CDD" id="cd03311">
    <property type="entry name" value="CIMS_C_terminal_like"/>
    <property type="match status" value="1"/>
</dbReference>
<feature type="compositionally biased region" description="Low complexity" evidence="13">
    <location>
        <begin position="15"/>
        <end position="25"/>
    </location>
</feature>
<sequence>MSTAGPDNHQDHPNHQNNPHPAENPQHTEKQEHTVTTANTFPAATILGYPRLGPNRELKRAVESHWAGTLDEDGLESVAATLQDATVARLEQLGLNRADSSIPADFALYDQVLDATAALGALPARFADLAVEDGAVDLAGYFTLARGDGQRPPLELTKWFDTNYHYLVPEIGPDTPLRAVAHRLAGIVRRHRAAGSTLRPVLVGPITYLLLAKPEDGAPEGFDPLSRIDDAVAAYQGILAQLAAAGAEWVQLDEPALATDRGAALIAPGGVAERVYLELANAPVVSANDAGTPAAAGTRPALLVTTGYGTAGSLQAPGEALQTLASTGIEAVHADLVRGRRPLAPALAAIAKTGVRFVAGVVNARNIWRNDLSASLDALESLRADLRAGDPTAELVAATATSLLHVPHDVAAETDLPAHLPEWLAFADQKVAEVSVLARGLADRAGVAAELSAAAEAISRRERFAGTTQQAVRTRTAALAPADFSRSAAEVRSAAQEKALALPLLPTTTIGSFPQTGEVRKARAAAAAGKSTPEAYESFLKEEITRVVRLQEDLGLDVLVHGEAERNDMVQYFAENFDGFAETRNGWVQSYGSRATRPSILWGDVSRPKAFTVPWITFAQSLTEKPLKGMLTGPVTILAWSFVRDDQPLGETANQVALALRDEIADLEAAGIGIVQVDEPALRELLPLRAGDQPAYLDWSVASFRLATSGAADGTQIHTHLCYSEFGEVISAIDGLDADVTSIEAARSRLEVVADIAGFGFGRGIGPGVYDIHSPRVPSAAEIDGLIGTALASIPARQLWINPDCGLKTRGYAETTESLRNLVAAARTAREALSVAADAGTTA</sequence>
<dbReference type="InterPro" id="IPR013215">
    <property type="entry name" value="Cbl-indep_Met_Synth_N"/>
</dbReference>
<keyword evidence="10" id="KW-0677">Repeat</keyword>
<evidence type="ECO:0000256" key="10">
    <source>
        <dbReference type="ARBA" id="ARBA00022737"/>
    </source>
</evidence>
<gene>
    <name evidence="16" type="primary">metE</name>
    <name evidence="16" type="ORF">GCM10023081_12900</name>
</gene>
<evidence type="ECO:0000313" key="17">
    <source>
        <dbReference type="Proteomes" id="UP001500752"/>
    </source>
</evidence>
<comment type="function">
    <text evidence="2">Catalyzes the transfer of a methyl group from 5-methyltetrahydrofolate to homocysteine resulting in methionine formation.</text>
</comment>
<evidence type="ECO:0000256" key="9">
    <source>
        <dbReference type="ARBA" id="ARBA00022723"/>
    </source>
</evidence>
<keyword evidence="17" id="KW-1185">Reference proteome</keyword>
<evidence type="ECO:0000256" key="11">
    <source>
        <dbReference type="ARBA" id="ARBA00022833"/>
    </source>
</evidence>
<protein>
    <recommendedName>
        <fullName evidence="5">5-methyltetrahydropteroyltriglutamate--homocysteine S-methyltransferase</fullName>
        <ecNumber evidence="5">2.1.1.14</ecNumber>
    </recommendedName>
</protein>
<dbReference type="EMBL" id="BAABEO010000008">
    <property type="protein sequence ID" value="GAA3675927.1"/>
    <property type="molecule type" value="Genomic_DNA"/>
</dbReference>
<evidence type="ECO:0000256" key="1">
    <source>
        <dbReference type="ARBA" id="ARBA00001947"/>
    </source>
</evidence>
<evidence type="ECO:0000259" key="14">
    <source>
        <dbReference type="Pfam" id="PF01717"/>
    </source>
</evidence>
<comment type="similarity">
    <text evidence="4">Belongs to the vitamin-B12 independent methionine synthase family.</text>
</comment>
<dbReference type="EC" id="2.1.1.14" evidence="5"/>
<proteinExistence type="inferred from homology"/>
<keyword evidence="11" id="KW-0862">Zinc</keyword>
<comment type="cofactor">
    <cofactor evidence="1">
        <name>Zn(2+)</name>
        <dbReference type="ChEBI" id="CHEBI:29105"/>
    </cofactor>
</comment>